<gene>
    <name evidence="1" type="primary">gb28818</name>
    <name evidence="1" type="ORF">PR202_gb28818</name>
</gene>
<sequence length="133" mass="15253">MLCGVNLDRFDVIDFIPGDFSIATTIHDKRNKMDLKLVFIYGPAHGEGREQFLLELAQICNNNKLPMLIGGAFNIRRFCSDKNKPCSLNKWSDMFNHVINTHELRDLHLNGGKYTWSNNQSNPTLEKLDSLDQ</sequence>
<comment type="caution">
    <text evidence="1">The sequence shown here is derived from an EMBL/GenBank/DDBJ whole genome shotgun (WGS) entry which is preliminary data.</text>
</comment>
<dbReference type="Gene3D" id="3.60.10.10">
    <property type="entry name" value="Endonuclease/exonuclease/phosphatase"/>
    <property type="match status" value="1"/>
</dbReference>
<organism evidence="1 2">
    <name type="scientific">Eleusine coracana subsp. coracana</name>
    <dbReference type="NCBI Taxonomy" id="191504"/>
    <lineage>
        <taxon>Eukaryota</taxon>
        <taxon>Viridiplantae</taxon>
        <taxon>Streptophyta</taxon>
        <taxon>Embryophyta</taxon>
        <taxon>Tracheophyta</taxon>
        <taxon>Spermatophyta</taxon>
        <taxon>Magnoliopsida</taxon>
        <taxon>Liliopsida</taxon>
        <taxon>Poales</taxon>
        <taxon>Poaceae</taxon>
        <taxon>PACMAD clade</taxon>
        <taxon>Chloridoideae</taxon>
        <taxon>Cynodonteae</taxon>
        <taxon>Eleusininae</taxon>
        <taxon>Eleusine</taxon>
    </lineage>
</organism>
<dbReference type="Proteomes" id="UP001054889">
    <property type="component" value="Unassembled WGS sequence"/>
</dbReference>
<evidence type="ECO:0000313" key="1">
    <source>
        <dbReference type="EMBL" id="GJN39683.1"/>
    </source>
</evidence>
<proteinExistence type="predicted"/>
<evidence type="ECO:0008006" key="3">
    <source>
        <dbReference type="Google" id="ProtNLM"/>
    </source>
</evidence>
<dbReference type="AlphaFoldDB" id="A0AAV5FY07"/>
<accession>A0AAV5FY07</accession>
<name>A0AAV5FY07_ELECO</name>
<keyword evidence="2" id="KW-1185">Reference proteome</keyword>
<dbReference type="InterPro" id="IPR036691">
    <property type="entry name" value="Endo/exonu/phosph_ase_sf"/>
</dbReference>
<dbReference type="SUPFAM" id="SSF56219">
    <property type="entry name" value="DNase I-like"/>
    <property type="match status" value="1"/>
</dbReference>
<reference evidence="1" key="2">
    <citation type="submission" date="2021-12" db="EMBL/GenBank/DDBJ databases">
        <title>Resequencing data analysis of finger millet.</title>
        <authorList>
            <person name="Hatakeyama M."/>
            <person name="Aluri S."/>
            <person name="Balachadran M.T."/>
            <person name="Sivarajan S.R."/>
            <person name="Poveda L."/>
            <person name="Shimizu-Inatsugi R."/>
            <person name="Schlapbach R."/>
            <person name="Sreeman S.M."/>
            <person name="Shimizu K.K."/>
        </authorList>
    </citation>
    <scope>NUCLEOTIDE SEQUENCE</scope>
</reference>
<dbReference type="EMBL" id="BQKI01000098">
    <property type="protein sequence ID" value="GJN39683.1"/>
    <property type="molecule type" value="Genomic_DNA"/>
</dbReference>
<evidence type="ECO:0000313" key="2">
    <source>
        <dbReference type="Proteomes" id="UP001054889"/>
    </source>
</evidence>
<protein>
    <recommendedName>
        <fullName evidence="3">Endonuclease/exonuclease/phosphatase domain-containing protein</fullName>
    </recommendedName>
</protein>
<reference evidence="1" key="1">
    <citation type="journal article" date="2018" name="DNA Res.">
        <title>Multiple hybrid de novo genome assembly of finger millet, an orphan allotetraploid crop.</title>
        <authorList>
            <person name="Hatakeyama M."/>
            <person name="Aluri S."/>
            <person name="Balachadran M.T."/>
            <person name="Sivarajan S.R."/>
            <person name="Patrignani A."/>
            <person name="Gruter S."/>
            <person name="Poveda L."/>
            <person name="Shimizu-Inatsugi R."/>
            <person name="Baeten J."/>
            <person name="Francoijs K.J."/>
            <person name="Nataraja K.N."/>
            <person name="Reddy Y.A.N."/>
            <person name="Phadnis S."/>
            <person name="Ravikumar R.L."/>
            <person name="Schlapbach R."/>
            <person name="Sreeman S.M."/>
            <person name="Shimizu K.K."/>
        </authorList>
    </citation>
    <scope>NUCLEOTIDE SEQUENCE</scope>
</reference>